<dbReference type="InterPro" id="IPR011162">
    <property type="entry name" value="MHC_I/II-like_Ag-recog"/>
</dbReference>
<keyword evidence="4" id="KW-0472">Membrane</keyword>
<dbReference type="OrthoDB" id="8936120at2759"/>
<dbReference type="Pfam" id="PF00129">
    <property type="entry name" value="MHC_I"/>
    <property type="match status" value="1"/>
</dbReference>
<dbReference type="AlphaFoldDB" id="A0A6P7K1C8"/>
<dbReference type="RefSeq" id="XP_028283078.1">
    <property type="nucleotide sequence ID" value="XM_028427277.1"/>
</dbReference>
<evidence type="ECO:0000256" key="3">
    <source>
        <dbReference type="SAM" id="MobiDB-lite"/>
    </source>
</evidence>
<keyword evidence="7" id="KW-1185">Reference proteome</keyword>
<dbReference type="InterPro" id="IPR011161">
    <property type="entry name" value="MHC_I-like_Ag-recog"/>
</dbReference>
<dbReference type="InterPro" id="IPR013783">
    <property type="entry name" value="Ig-like_fold"/>
</dbReference>
<dbReference type="GO" id="GO:0005615">
    <property type="term" value="C:extracellular space"/>
    <property type="evidence" value="ECO:0007669"/>
    <property type="project" value="TreeGrafter"/>
</dbReference>
<dbReference type="FunFam" id="3.30.500.10:FF:000001">
    <property type="entry name" value="H-2 class I histocompatibility antigen, alpha chain"/>
    <property type="match status" value="1"/>
</dbReference>
<evidence type="ECO:0000256" key="2">
    <source>
        <dbReference type="RuleBase" id="RU004439"/>
    </source>
</evidence>
<dbReference type="SMART" id="SM00407">
    <property type="entry name" value="IGc1"/>
    <property type="match status" value="1"/>
</dbReference>
<evidence type="ECO:0000313" key="7">
    <source>
        <dbReference type="Proteomes" id="UP000515145"/>
    </source>
</evidence>
<comment type="similarity">
    <text evidence="2">Belongs to the MHC class I family.</text>
</comment>
<name>A0A6P7K1C8_9TELE</name>
<reference evidence="8" key="1">
    <citation type="submission" date="2025-08" db="UniProtKB">
        <authorList>
            <consortium name="RefSeq"/>
        </authorList>
    </citation>
    <scope>IDENTIFICATION</scope>
</reference>
<keyword evidence="5" id="KW-0732">Signal</keyword>
<evidence type="ECO:0000313" key="8">
    <source>
        <dbReference type="RefSeq" id="XP_028283078.1"/>
    </source>
</evidence>
<keyword evidence="1" id="KW-0325">Glycoprotein</keyword>
<dbReference type="Gene3D" id="3.30.500.10">
    <property type="entry name" value="MHC class I-like antigen recognition-like"/>
    <property type="match status" value="1"/>
</dbReference>
<sequence length="355" mass="40546">MQLFVMFLLFCHTAAAVRHTLKYFYTASSGVPEFPEFVAVALINDVDIGYCDSNTRRATSKYDCGYKITEEDPQHFERLTKRCLAAMYIYKEKFEFLKQRFNQTGGVHAYQNMFGCDWDDETGDTAGYEQHGYDGEDFINFDLETQTWIAPNPRAVITKNEWDQDKMRNDNTKFFLTHECIQWLKKYLEYGKSLLLRKDRPSVSLLQKTPSSAVSCHATDFYPDRALMFWSKDGEEIHEGVEHGEILPNHDGTFQMSVDLIVSSVPEEDWRRYHCVFQFEGAEDTIITGLDGTLIRTNREKPGNMAVPVMAASAALLSLIMAAAAFMVYRKKKATCPPSGPDNNSELSESLNPLD</sequence>
<dbReference type="InterPro" id="IPR007110">
    <property type="entry name" value="Ig-like_dom"/>
</dbReference>
<dbReference type="Pfam" id="PF07654">
    <property type="entry name" value="C1-set"/>
    <property type="match status" value="1"/>
</dbReference>
<dbReference type="SUPFAM" id="SSF54452">
    <property type="entry name" value="MHC antigen-recognition domain"/>
    <property type="match status" value="1"/>
</dbReference>
<dbReference type="PRINTS" id="PR01638">
    <property type="entry name" value="MHCCLASSI"/>
</dbReference>
<dbReference type="InterPro" id="IPR050208">
    <property type="entry name" value="MHC_class-I_related"/>
</dbReference>
<feature type="compositionally biased region" description="Polar residues" evidence="3">
    <location>
        <begin position="341"/>
        <end position="355"/>
    </location>
</feature>
<dbReference type="InParanoid" id="A0A6P7K1C8"/>
<dbReference type="FunFam" id="2.60.40.10:FF:000943">
    <property type="entry name" value="Classical MHC class I molecule, alpha-chain"/>
    <property type="match status" value="1"/>
</dbReference>
<feature type="domain" description="Ig-like" evidence="6">
    <location>
        <begin position="201"/>
        <end position="288"/>
    </location>
</feature>
<evidence type="ECO:0000256" key="4">
    <source>
        <dbReference type="SAM" id="Phobius"/>
    </source>
</evidence>
<dbReference type="InterPro" id="IPR036179">
    <property type="entry name" value="Ig-like_dom_sf"/>
</dbReference>
<evidence type="ECO:0000259" key="6">
    <source>
        <dbReference type="PROSITE" id="PS50835"/>
    </source>
</evidence>
<keyword evidence="4" id="KW-1133">Transmembrane helix</keyword>
<keyword evidence="4" id="KW-0812">Transmembrane</keyword>
<evidence type="ECO:0000256" key="5">
    <source>
        <dbReference type="SAM" id="SignalP"/>
    </source>
</evidence>
<dbReference type="GeneID" id="114449531"/>
<organism evidence="7 8">
    <name type="scientific">Parambassis ranga</name>
    <name type="common">Indian glassy fish</name>
    <dbReference type="NCBI Taxonomy" id="210632"/>
    <lineage>
        <taxon>Eukaryota</taxon>
        <taxon>Metazoa</taxon>
        <taxon>Chordata</taxon>
        <taxon>Craniata</taxon>
        <taxon>Vertebrata</taxon>
        <taxon>Euteleostomi</taxon>
        <taxon>Actinopterygii</taxon>
        <taxon>Neopterygii</taxon>
        <taxon>Teleostei</taxon>
        <taxon>Neoteleostei</taxon>
        <taxon>Acanthomorphata</taxon>
        <taxon>Ovalentaria</taxon>
        <taxon>Ambassidae</taxon>
        <taxon>Parambassis</taxon>
    </lineage>
</organism>
<feature type="transmembrane region" description="Helical" evidence="4">
    <location>
        <begin position="305"/>
        <end position="329"/>
    </location>
</feature>
<dbReference type="InterPro" id="IPR037055">
    <property type="entry name" value="MHC_I-like_Ag-recog_sf"/>
</dbReference>
<dbReference type="Gene3D" id="2.60.40.10">
    <property type="entry name" value="Immunoglobulins"/>
    <property type="match status" value="1"/>
</dbReference>
<dbReference type="PANTHER" id="PTHR16675">
    <property type="entry name" value="MHC CLASS I-RELATED"/>
    <property type="match status" value="1"/>
</dbReference>
<dbReference type="PROSITE" id="PS50835">
    <property type="entry name" value="IG_LIKE"/>
    <property type="match status" value="1"/>
</dbReference>
<accession>A0A6P7K1C8</accession>
<dbReference type="PANTHER" id="PTHR16675:SF237">
    <property type="entry name" value="MHC CLASS I ANTIGEN TRANSCRIPT VARIANT 1-RELATED"/>
    <property type="match status" value="1"/>
</dbReference>
<dbReference type="InterPro" id="IPR003597">
    <property type="entry name" value="Ig_C1-set"/>
</dbReference>
<dbReference type="Proteomes" id="UP000515145">
    <property type="component" value="Chromosome 2"/>
</dbReference>
<evidence type="ECO:0000256" key="1">
    <source>
        <dbReference type="ARBA" id="ARBA00023180"/>
    </source>
</evidence>
<feature type="signal peptide" evidence="5">
    <location>
        <begin position="1"/>
        <end position="16"/>
    </location>
</feature>
<gene>
    <name evidence="8" type="primary">LOC114449531</name>
</gene>
<dbReference type="GO" id="GO:0009897">
    <property type="term" value="C:external side of plasma membrane"/>
    <property type="evidence" value="ECO:0007669"/>
    <property type="project" value="TreeGrafter"/>
</dbReference>
<dbReference type="GO" id="GO:0006955">
    <property type="term" value="P:immune response"/>
    <property type="evidence" value="ECO:0007669"/>
    <property type="project" value="TreeGrafter"/>
</dbReference>
<feature type="region of interest" description="Disordered" evidence="3">
    <location>
        <begin position="335"/>
        <end position="355"/>
    </location>
</feature>
<feature type="chain" id="PRO_5028011777" evidence="5">
    <location>
        <begin position="17"/>
        <end position="355"/>
    </location>
</feature>
<proteinExistence type="inferred from homology"/>
<dbReference type="SUPFAM" id="SSF48726">
    <property type="entry name" value="Immunoglobulin"/>
    <property type="match status" value="1"/>
</dbReference>
<protein>
    <submittedName>
        <fullName evidence="8">Major histocompatibility complex class I-related gene protein-like</fullName>
    </submittedName>
</protein>
<dbReference type="InterPro" id="IPR001039">
    <property type="entry name" value="MHC_I_a_a1/a2"/>
</dbReference>